<evidence type="ECO:0000313" key="1">
    <source>
        <dbReference type="EMBL" id="CAB4548366.1"/>
    </source>
</evidence>
<sequence length="69" mass="7332">MSFARSDVAFHPSGALAVVEPVFTPGVIHTPRDHGHFAFVAKAQVVVVDQWSGIGVPAAGEVVDRELHD</sequence>
<gene>
    <name evidence="1" type="ORF">UFOPK1433_00953</name>
</gene>
<dbReference type="AlphaFoldDB" id="A0A6J6CAQ2"/>
<accession>A0A6J6CAQ2</accession>
<reference evidence="1" key="1">
    <citation type="submission" date="2020-05" db="EMBL/GenBank/DDBJ databases">
        <authorList>
            <person name="Chiriac C."/>
            <person name="Salcher M."/>
            <person name="Ghai R."/>
            <person name="Kavagutti S V."/>
        </authorList>
    </citation>
    <scope>NUCLEOTIDE SEQUENCE</scope>
</reference>
<name>A0A6J6CAQ2_9ZZZZ</name>
<dbReference type="EMBL" id="CAEZSN010000119">
    <property type="protein sequence ID" value="CAB4548366.1"/>
    <property type="molecule type" value="Genomic_DNA"/>
</dbReference>
<protein>
    <submittedName>
        <fullName evidence="1">Unannotated protein</fullName>
    </submittedName>
</protein>
<proteinExistence type="predicted"/>
<organism evidence="1">
    <name type="scientific">freshwater metagenome</name>
    <dbReference type="NCBI Taxonomy" id="449393"/>
    <lineage>
        <taxon>unclassified sequences</taxon>
        <taxon>metagenomes</taxon>
        <taxon>ecological metagenomes</taxon>
    </lineage>
</organism>